<organism evidence="1 2">
    <name type="scientific">Amycolatopsis acidicola</name>
    <dbReference type="NCBI Taxonomy" id="2596893"/>
    <lineage>
        <taxon>Bacteria</taxon>
        <taxon>Bacillati</taxon>
        <taxon>Actinomycetota</taxon>
        <taxon>Actinomycetes</taxon>
        <taxon>Pseudonocardiales</taxon>
        <taxon>Pseudonocardiaceae</taxon>
        <taxon>Amycolatopsis</taxon>
    </lineage>
</organism>
<dbReference type="AlphaFoldDB" id="A0A5N0UQP1"/>
<keyword evidence="2" id="KW-1185">Reference proteome</keyword>
<proteinExistence type="predicted"/>
<evidence type="ECO:0000313" key="1">
    <source>
        <dbReference type="EMBL" id="KAA9152927.1"/>
    </source>
</evidence>
<comment type="caution">
    <text evidence="1">The sequence shown here is derived from an EMBL/GenBank/DDBJ whole genome shotgun (WGS) entry which is preliminary data.</text>
</comment>
<dbReference type="EMBL" id="VMNW02000082">
    <property type="protein sequence ID" value="KAA9152927.1"/>
    <property type="molecule type" value="Genomic_DNA"/>
</dbReference>
<gene>
    <name evidence="1" type="ORF">FPZ12_035935</name>
</gene>
<dbReference type="OrthoDB" id="3629182at2"/>
<name>A0A5N0UQP1_9PSEU</name>
<reference evidence="1" key="1">
    <citation type="submission" date="2019-09" db="EMBL/GenBank/DDBJ databases">
        <authorList>
            <person name="Teo W.F.A."/>
            <person name="Duangmal K."/>
        </authorList>
    </citation>
    <scope>NUCLEOTIDE SEQUENCE [LARGE SCALE GENOMIC DNA]</scope>
    <source>
        <strain evidence="1">K81G1</strain>
    </source>
</reference>
<evidence type="ECO:0000313" key="2">
    <source>
        <dbReference type="Proteomes" id="UP000319769"/>
    </source>
</evidence>
<accession>A0A5N0UQP1</accession>
<dbReference type="Proteomes" id="UP000319769">
    <property type="component" value="Unassembled WGS sequence"/>
</dbReference>
<sequence length="96" mass="10378">MADALRRFDAGALAPEDLRELLRGMTCTASALTRILDQLRESPGLGEHELGPSAHRHLRSELDQAAAAAEDLQVTSESLVRLVPQEVLVPAPARMP</sequence>
<protein>
    <submittedName>
        <fullName evidence="1">Uncharacterized protein</fullName>
    </submittedName>
</protein>